<proteinExistence type="predicted"/>
<accession>A0A857MII2</accession>
<dbReference type="PANTHER" id="PTHR43784">
    <property type="entry name" value="GDSL-LIKE LIPASE/ACYLHYDROLASE, PUTATIVE (AFU_ORTHOLOGUE AFUA_2G00820)-RELATED"/>
    <property type="match status" value="1"/>
</dbReference>
<gene>
    <name evidence="1" type="ORF">GII30_21995</name>
</gene>
<keyword evidence="1" id="KW-0378">Hydrolase</keyword>
<protein>
    <submittedName>
        <fullName evidence="1">SGNH/GDSL hydrolase family protein</fullName>
    </submittedName>
</protein>
<dbReference type="InterPro" id="IPR053140">
    <property type="entry name" value="GDSL_Rv0518-like"/>
</dbReference>
<dbReference type="InterPro" id="IPR013830">
    <property type="entry name" value="SGNH_hydro"/>
</dbReference>
<dbReference type="CDD" id="cd01832">
    <property type="entry name" value="SGNH_hydrolase_like_1"/>
    <property type="match status" value="1"/>
</dbReference>
<dbReference type="InterPro" id="IPR036514">
    <property type="entry name" value="SGNH_hydro_sf"/>
</dbReference>
<reference evidence="1" key="1">
    <citation type="journal article" date="2021" name="Nat. Microbiol.">
        <title>Cocultivation of an ultrasmall environmental parasitic bacterium with lytic ability against bacteria associated with wastewater foams.</title>
        <authorList>
            <person name="Batinovic S."/>
            <person name="Rose J.J.A."/>
            <person name="Ratcliffe J."/>
            <person name="Seviour R.J."/>
            <person name="Petrovski S."/>
        </authorList>
    </citation>
    <scope>NUCLEOTIDE SEQUENCE</scope>
    <source>
        <strain evidence="1">CON44</strain>
    </source>
</reference>
<dbReference type="SUPFAM" id="SSF52266">
    <property type="entry name" value="SGNH hydrolase"/>
    <property type="match status" value="1"/>
</dbReference>
<dbReference type="RefSeq" id="WP_005184148.1">
    <property type="nucleotide sequence ID" value="NZ_CP045804.1"/>
</dbReference>
<sequence>MTQQQQITATVRFVALGDSFTEGVGDPALDAEVMRGWADLVAEGLAAHHGGIAYANLAIRGKLLEPIVTEQVDQALALDPLPTIATLNGGGNDMMRPGMDAATLIDLTEQGARRLLDAGVRPVLLAGADPSGGLPFRKTLYARGTQLTDAVEQLARRLDVPFVSAFADDQVRAAEYWSEDRLHLNPHGHRRVANLVLDALGVEHPGDAEIEPVTHNVVSHVRFARAHFAPWLGRRLTGRSSADGRTGKHAGWTEVAPAAG</sequence>
<name>A0A857MII2_9ACTN</name>
<dbReference type="Pfam" id="PF13472">
    <property type="entry name" value="Lipase_GDSL_2"/>
    <property type="match status" value="1"/>
</dbReference>
<evidence type="ECO:0000313" key="1">
    <source>
        <dbReference type="EMBL" id="QHN41472.1"/>
    </source>
</evidence>
<dbReference type="EMBL" id="CP045810">
    <property type="protein sequence ID" value="QHN41472.1"/>
    <property type="molecule type" value="Genomic_DNA"/>
</dbReference>
<dbReference type="GO" id="GO:0016787">
    <property type="term" value="F:hydrolase activity"/>
    <property type="evidence" value="ECO:0007669"/>
    <property type="project" value="UniProtKB-KW"/>
</dbReference>
<dbReference type="Gene3D" id="3.40.50.1110">
    <property type="entry name" value="SGNH hydrolase"/>
    <property type="match status" value="1"/>
</dbReference>
<dbReference type="AlphaFoldDB" id="A0A857MII2"/>
<organism evidence="1">
    <name type="scientific">Gordonia amarae</name>
    <dbReference type="NCBI Taxonomy" id="36821"/>
    <lineage>
        <taxon>Bacteria</taxon>
        <taxon>Bacillati</taxon>
        <taxon>Actinomycetota</taxon>
        <taxon>Actinomycetes</taxon>
        <taxon>Mycobacteriales</taxon>
        <taxon>Gordoniaceae</taxon>
        <taxon>Gordonia</taxon>
    </lineage>
</organism>
<dbReference type="PANTHER" id="PTHR43784:SF2">
    <property type="entry name" value="GDSL-LIKE LIPASE_ACYLHYDROLASE, PUTATIVE (AFU_ORTHOLOGUE AFUA_2G00820)-RELATED"/>
    <property type="match status" value="1"/>
</dbReference>